<dbReference type="EMBL" id="CU459003">
    <property type="protein sequence ID" value="CAM74585.1"/>
    <property type="molecule type" value="Genomic_DNA"/>
</dbReference>
<dbReference type="Pfam" id="PF01032">
    <property type="entry name" value="FecCD"/>
    <property type="match status" value="1"/>
</dbReference>
<evidence type="ECO:0000256" key="7">
    <source>
        <dbReference type="ARBA" id="ARBA00023136"/>
    </source>
</evidence>
<keyword evidence="6 8" id="KW-1133">Transmembrane helix</keyword>
<dbReference type="GO" id="GO:0033214">
    <property type="term" value="P:siderophore-iron import into cell"/>
    <property type="evidence" value="ECO:0007669"/>
    <property type="project" value="TreeGrafter"/>
</dbReference>
<keyword evidence="5 8" id="KW-0812">Transmembrane</keyword>
<name>A4TVC8_9PROT</name>
<protein>
    <submittedName>
        <fullName evidence="9">Iron ABC transporter permease protein</fullName>
    </submittedName>
</protein>
<gene>
    <name evidence="9" type="ORF">MGR_0083</name>
</gene>
<dbReference type="PANTHER" id="PTHR30472">
    <property type="entry name" value="FERRIC ENTEROBACTIN TRANSPORT SYSTEM PERMEASE PROTEIN"/>
    <property type="match status" value="1"/>
</dbReference>
<evidence type="ECO:0000256" key="1">
    <source>
        <dbReference type="ARBA" id="ARBA00004651"/>
    </source>
</evidence>
<dbReference type="Gene3D" id="1.10.3470.10">
    <property type="entry name" value="ABC transporter involved in vitamin B12 uptake, BtuC"/>
    <property type="match status" value="1"/>
</dbReference>
<sequence>MTALSLACGYRRFIIGRLATMAALALALVAAFVLDVATGPSGLRLADLLAAEQDSTLAVILWDIRLPQAVTAVLVGAALALAGAEMQTTLNNALASPFTLGVTNAATLGAASAIVFDLSVPGLAAMHIVPLFAFAAALAATLLVNFLARSQGAGADTVVLFGIAMVFVMNALLWLVQYVASADAVQQIVFWTMGSLTRSSWDKAAIIATALALCLPLSLRQVWAMTTLRGGEDHARSFGIQVERLRLVVLVRVSLLAAVAVSFVGTIGFIGLVGPHLARLTLGEDHRFYLPGAALAGALVMSLASTASKAIVPGLVLPVGIVTALVGIPLFMALLLGQRRRS</sequence>
<keyword evidence="4" id="KW-1003">Cell membrane</keyword>
<feature type="transmembrane region" description="Helical" evidence="8">
    <location>
        <begin position="249"/>
        <end position="273"/>
    </location>
</feature>
<comment type="subcellular location">
    <subcellularLocation>
        <location evidence="1">Cell membrane</location>
        <topology evidence="1">Multi-pass membrane protein</topology>
    </subcellularLocation>
</comment>
<feature type="transmembrane region" description="Helical" evidence="8">
    <location>
        <begin position="64"/>
        <end position="82"/>
    </location>
</feature>
<dbReference type="SUPFAM" id="SSF81345">
    <property type="entry name" value="ABC transporter involved in vitamin B12 uptake, BtuC"/>
    <property type="match status" value="1"/>
</dbReference>
<dbReference type="GO" id="GO:0022857">
    <property type="term" value="F:transmembrane transporter activity"/>
    <property type="evidence" value="ECO:0007669"/>
    <property type="project" value="InterPro"/>
</dbReference>
<evidence type="ECO:0000256" key="2">
    <source>
        <dbReference type="ARBA" id="ARBA00007935"/>
    </source>
</evidence>
<dbReference type="InterPro" id="IPR000522">
    <property type="entry name" value="ABC_transptr_permease_BtuC"/>
</dbReference>
<dbReference type="AlphaFoldDB" id="A4TVC8"/>
<evidence type="ECO:0000256" key="3">
    <source>
        <dbReference type="ARBA" id="ARBA00022448"/>
    </source>
</evidence>
<reference evidence="9" key="1">
    <citation type="journal article" date="2007" name="J. Bacteriol.">
        <title>Comparative genome analysis of four magnetotactic bacteria reveals a complex set of group-specific genes implicated in magnetosome biomineralization and function.</title>
        <authorList>
            <person name="Richter M."/>
            <person name="Kube M."/>
            <person name="Bazylinski D.A."/>
            <person name="Lombardot T."/>
            <person name="Gloeckner F.O."/>
            <person name="Reinhardt R."/>
            <person name="Schueler D."/>
        </authorList>
    </citation>
    <scope>NUCLEOTIDE SEQUENCE</scope>
    <source>
        <strain evidence="9">MSR-1</strain>
    </source>
</reference>
<proteinExistence type="inferred from homology"/>
<evidence type="ECO:0000256" key="4">
    <source>
        <dbReference type="ARBA" id="ARBA00022475"/>
    </source>
</evidence>
<feature type="transmembrane region" description="Helical" evidence="8">
    <location>
        <begin position="200"/>
        <end position="219"/>
    </location>
</feature>
<accession>A4TVC8</accession>
<feature type="transmembrane region" description="Helical" evidence="8">
    <location>
        <begin position="128"/>
        <end position="147"/>
    </location>
</feature>
<dbReference type="RefSeq" id="WP_106002209.1">
    <property type="nucleotide sequence ID" value="NZ_CP027527.1"/>
</dbReference>
<dbReference type="FunFam" id="1.10.3470.10:FF:000001">
    <property type="entry name" value="Vitamin B12 ABC transporter permease BtuC"/>
    <property type="match status" value="1"/>
</dbReference>
<dbReference type="InterPro" id="IPR037294">
    <property type="entry name" value="ABC_BtuC-like"/>
</dbReference>
<keyword evidence="3" id="KW-0813">Transport</keyword>
<feature type="transmembrane region" description="Helical" evidence="8">
    <location>
        <begin position="288"/>
        <end position="308"/>
    </location>
</feature>
<evidence type="ECO:0000256" key="8">
    <source>
        <dbReference type="SAM" id="Phobius"/>
    </source>
</evidence>
<dbReference type="GO" id="GO:0005886">
    <property type="term" value="C:plasma membrane"/>
    <property type="evidence" value="ECO:0007669"/>
    <property type="project" value="UniProtKB-SubCell"/>
</dbReference>
<feature type="transmembrane region" description="Helical" evidence="8">
    <location>
        <begin position="315"/>
        <end position="336"/>
    </location>
</feature>
<dbReference type="PANTHER" id="PTHR30472:SF25">
    <property type="entry name" value="ABC TRANSPORTER PERMEASE PROTEIN MJ0876-RELATED"/>
    <property type="match status" value="1"/>
</dbReference>
<feature type="transmembrane region" description="Helical" evidence="8">
    <location>
        <begin position="94"/>
        <end position="116"/>
    </location>
</feature>
<evidence type="ECO:0000256" key="6">
    <source>
        <dbReference type="ARBA" id="ARBA00022989"/>
    </source>
</evidence>
<organism evidence="9">
    <name type="scientific">Magnetospirillum gryphiswaldense</name>
    <dbReference type="NCBI Taxonomy" id="55518"/>
    <lineage>
        <taxon>Bacteria</taxon>
        <taxon>Pseudomonadati</taxon>
        <taxon>Pseudomonadota</taxon>
        <taxon>Alphaproteobacteria</taxon>
        <taxon>Rhodospirillales</taxon>
        <taxon>Rhodospirillaceae</taxon>
        <taxon>Magnetospirillum</taxon>
    </lineage>
</organism>
<evidence type="ECO:0000256" key="5">
    <source>
        <dbReference type="ARBA" id="ARBA00022692"/>
    </source>
</evidence>
<feature type="transmembrane region" description="Helical" evidence="8">
    <location>
        <begin position="159"/>
        <end position="180"/>
    </location>
</feature>
<feature type="transmembrane region" description="Helical" evidence="8">
    <location>
        <begin position="12"/>
        <end position="34"/>
    </location>
</feature>
<evidence type="ECO:0000313" key="9">
    <source>
        <dbReference type="EMBL" id="CAM74585.1"/>
    </source>
</evidence>
<comment type="similarity">
    <text evidence="2">Belongs to the binding-protein-dependent transport system permease family. FecCD subfamily.</text>
</comment>
<keyword evidence="7 8" id="KW-0472">Membrane</keyword>
<dbReference type="CDD" id="cd06550">
    <property type="entry name" value="TM_ABC_iron-siderophores_like"/>
    <property type="match status" value="1"/>
</dbReference>